<feature type="transmembrane region" description="Helical" evidence="10">
    <location>
        <begin position="218"/>
        <end position="238"/>
    </location>
</feature>
<evidence type="ECO:0000256" key="10">
    <source>
        <dbReference type="SAM" id="Phobius"/>
    </source>
</evidence>
<feature type="region of interest" description="Disordered" evidence="9">
    <location>
        <begin position="1"/>
        <end position="36"/>
    </location>
</feature>
<name>A0ABM7YGJ1_9BURK</name>
<evidence type="ECO:0000256" key="9">
    <source>
        <dbReference type="SAM" id="MobiDB-lite"/>
    </source>
</evidence>
<feature type="compositionally biased region" description="Pro residues" evidence="9">
    <location>
        <begin position="13"/>
        <end position="25"/>
    </location>
</feature>
<evidence type="ECO:0000256" key="3">
    <source>
        <dbReference type="ARBA" id="ARBA00022475"/>
    </source>
</evidence>
<protein>
    <submittedName>
        <fullName evidence="11">Branched-chain amino acid ABC transporter permease</fullName>
    </submittedName>
</protein>
<comment type="subcellular location">
    <subcellularLocation>
        <location evidence="1">Cell membrane</location>
        <topology evidence="1">Multi-pass membrane protein</topology>
    </subcellularLocation>
</comment>
<dbReference type="PANTHER" id="PTHR11795">
    <property type="entry name" value="BRANCHED-CHAIN AMINO ACID TRANSPORT SYSTEM PERMEASE PROTEIN LIVH"/>
    <property type="match status" value="1"/>
</dbReference>
<feature type="transmembrane region" description="Helical" evidence="10">
    <location>
        <begin position="67"/>
        <end position="92"/>
    </location>
</feature>
<evidence type="ECO:0000313" key="12">
    <source>
        <dbReference type="Proteomes" id="UP001057498"/>
    </source>
</evidence>
<dbReference type="Proteomes" id="UP001057498">
    <property type="component" value="Chromosome"/>
</dbReference>
<reference evidence="11" key="1">
    <citation type="submission" date="2022-04" db="EMBL/GenBank/DDBJ databases">
        <title>Whole genome sequence of Sphaerotilus sp. FB-5.</title>
        <authorList>
            <person name="Takeda M."/>
            <person name="Narihara S."/>
            <person name="Akimoto M."/>
            <person name="Akimoto R."/>
            <person name="Nishiyashiki S."/>
            <person name="Murakami T."/>
        </authorList>
    </citation>
    <scope>NUCLEOTIDE SEQUENCE</scope>
    <source>
        <strain evidence="11">FB-5</strain>
    </source>
</reference>
<keyword evidence="2" id="KW-0813">Transport</keyword>
<feature type="transmembrane region" description="Helical" evidence="10">
    <location>
        <begin position="300"/>
        <end position="328"/>
    </location>
</feature>
<proteinExistence type="inferred from homology"/>
<dbReference type="CDD" id="cd06582">
    <property type="entry name" value="TM_PBP1_LivH_like"/>
    <property type="match status" value="1"/>
</dbReference>
<dbReference type="PANTHER" id="PTHR11795:SF442">
    <property type="entry name" value="ABC TRANSPORTER ATP-BINDING PROTEIN"/>
    <property type="match status" value="1"/>
</dbReference>
<feature type="transmembrane region" description="Helical" evidence="10">
    <location>
        <begin position="130"/>
        <end position="153"/>
    </location>
</feature>
<evidence type="ECO:0000256" key="6">
    <source>
        <dbReference type="ARBA" id="ARBA00022989"/>
    </source>
</evidence>
<gene>
    <name evidence="11" type="ORF">CATMQ487_02560</name>
</gene>
<sequence>MSANTTAATSPAPGRPKPGEPPAGGRPPYSAGGGQQVPKADFDWKPLLILLGLIVLALPAIGSPSSWLTLTAAGIAMGLIIFVIASGLTLVFGLMDVLNFGHGVFIALGAFVATSVMGGLSGWAGDNGLAQFASVFAAMAVAMAVAGAVGWAFERVIVRPVYGLHLKQILITMGGMIVGEEIIKVIWGPLQIALPLPDVLRGAWYVPLGNGDAAIEKYRVLAAVIGLGVFAAMGHVLARTKVGLLIRAGVQDREMVESLGYRIRRLFVGVFAVGSGLAGLGGVMWGLYQQSVTPQIGAQVNVLIFIVIIIGGLGSTLGCFVGALLVGLMANYTGFLAPKVALFSNIGLMVAVLLWRPQGLYPVTNR</sequence>
<keyword evidence="12" id="KW-1185">Reference proteome</keyword>
<evidence type="ECO:0000256" key="5">
    <source>
        <dbReference type="ARBA" id="ARBA00022970"/>
    </source>
</evidence>
<feature type="compositionally biased region" description="Low complexity" evidence="9">
    <location>
        <begin position="1"/>
        <end position="12"/>
    </location>
</feature>
<evidence type="ECO:0000256" key="8">
    <source>
        <dbReference type="ARBA" id="ARBA00037998"/>
    </source>
</evidence>
<evidence type="ECO:0000256" key="1">
    <source>
        <dbReference type="ARBA" id="ARBA00004651"/>
    </source>
</evidence>
<accession>A0ABM7YGJ1</accession>
<feature type="transmembrane region" description="Helical" evidence="10">
    <location>
        <begin position="44"/>
        <end position="61"/>
    </location>
</feature>
<keyword evidence="7 10" id="KW-0472">Membrane</keyword>
<evidence type="ECO:0000256" key="4">
    <source>
        <dbReference type="ARBA" id="ARBA00022692"/>
    </source>
</evidence>
<feature type="transmembrane region" description="Helical" evidence="10">
    <location>
        <begin position="165"/>
        <end position="187"/>
    </location>
</feature>
<organism evidence="11 12">
    <name type="scientific">Sphaerotilus microaerophilus</name>
    <dbReference type="NCBI Taxonomy" id="2914710"/>
    <lineage>
        <taxon>Bacteria</taxon>
        <taxon>Pseudomonadati</taxon>
        <taxon>Pseudomonadota</taxon>
        <taxon>Betaproteobacteria</taxon>
        <taxon>Burkholderiales</taxon>
        <taxon>Sphaerotilaceae</taxon>
        <taxon>Sphaerotilus</taxon>
    </lineage>
</organism>
<dbReference type="EMBL" id="AP025730">
    <property type="protein sequence ID" value="BDI03286.1"/>
    <property type="molecule type" value="Genomic_DNA"/>
</dbReference>
<dbReference type="Pfam" id="PF02653">
    <property type="entry name" value="BPD_transp_2"/>
    <property type="match status" value="1"/>
</dbReference>
<keyword evidence="6 10" id="KW-1133">Transmembrane helix</keyword>
<keyword evidence="3" id="KW-1003">Cell membrane</keyword>
<feature type="transmembrane region" description="Helical" evidence="10">
    <location>
        <begin position="104"/>
        <end position="124"/>
    </location>
</feature>
<evidence type="ECO:0000313" key="11">
    <source>
        <dbReference type="EMBL" id="BDI03286.1"/>
    </source>
</evidence>
<feature type="transmembrane region" description="Helical" evidence="10">
    <location>
        <begin position="340"/>
        <end position="357"/>
    </location>
</feature>
<dbReference type="InterPro" id="IPR001851">
    <property type="entry name" value="ABC_transp_permease"/>
</dbReference>
<keyword evidence="4 10" id="KW-0812">Transmembrane</keyword>
<dbReference type="RefSeq" id="WP_251971582.1">
    <property type="nucleotide sequence ID" value="NZ_AP025730.1"/>
</dbReference>
<keyword evidence="5" id="KW-0029">Amino-acid transport</keyword>
<evidence type="ECO:0000256" key="7">
    <source>
        <dbReference type="ARBA" id="ARBA00023136"/>
    </source>
</evidence>
<feature type="transmembrane region" description="Helical" evidence="10">
    <location>
        <begin position="266"/>
        <end position="288"/>
    </location>
</feature>
<comment type="similarity">
    <text evidence="8">Belongs to the binding-protein-dependent transport system permease family. LivHM subfamily.</text>
</comment>
<evidence type="ECO:0000256" key="2">
    <source>
        <dbReference type="ARBA" id="ARBA00022448"/>
    </source>
</evidence>
<dbReference type="InterPro" id="IPR052157">
    <property type="entry name" value="BCAA_transport_permease"/>
</dbReference>